<proteinExistence type="predicted"/>
<feature type="transmembrane region" description="Helical" evidence="1">
    <location>
        <begin position="158"/>
        <end position="189"/>
    </location>
</feature>
<dbReference type="InterPro" id="IPR043130">
    <property type="entry name" value="CDP-OH_PTrfase_TM_dom"/>
</dbReference>
<protein>
    <submittedName>
        <fullName evidence="2">CDP-diacylglycerol--glycerol-3-phosphate 3-phosphatidyltransferase</fullName>
    </submittedName>
</protein>
<keyword evidence="2" id="KW-0808">Transferase</keyword>
<evidence type="ECO:0000256" key="1">
    <source>
        <dbReference type="SAM" id="Phobius"/>
    </source>
</evidence>
<sequence length="209" mass="21737">MLMSLYALKPRFQALLRPAARALYGLGLSANQVTAGTCAASLLLGGGLALAAHSGQRQWFLLLPLWFLLRMALNAIDGMLAREFGQASTLGAYLNELSDPLSDAALYLPFAFLPEVGTALTVGVICLANASEMAGVLGAVSGHGRRNDGPMGKSDRALVFGLLGLLLGVGVAPGAWLSVVMALLVPLLLMTIVNRVRYGLVAESTGKGS</sequence>
<dbReference type="InterPro" id="IPR000462">
    <property type="entry name" value="CDP-OH_P_trans"/>
</dbReference>
<keyword evidence="3" id="KW-1185">Reference proteome</keyword>
<dbReference type="AlphaFoldDB" id="A0A5S4EL86"/>
<evidence type="ECO:0000313" key="2">
    <source>
        <dbReference type="EMBL" id="TMQ76130.1"/>
    </source>
</evidence>
<dbReference type="Gene3D" id="1.20.120.1760">
    <property type="match status" value="1"/>
</dbReference>
<keyword evidence="1" id="KW-0812">Transmembrane</keyword>
<name>A0A5S4EL86_9PROT</name>
<accession>A0A5S4EL86</accession>
<dbReference type="GO" id="GO:0008654">
    <property type="term" value="P:phospholipid biosynthetic process"/>
    <property type="evidence" value="ECO:0007669"/>
    <property type="project" value="InterPro"/>
</dbReference>
<feature type="transmembrane region" description="Helical" evidence="1">
    <location>
        <begin position="116"/>
        <end position="137"/>
    </location>
</feature>
<dbReference type="Pfam" id="PF01066">
    <property type="entry name" value="CDP-OH_P_transf"/>
    <property type="match status" value="1"/>
</dbReference>
<gene>
    <name evidence="2" type="ORF">ACCUM_0069</name>
</gene>
<evidence type="ECO:0000313" key="3">
    <source>
        <dbReference type="Proteomes" id="UP000306324"/>
    </source>
</evidence>
<organism evidence="2 3">
    <name type="scientific">Candidatus Accumulibacter phosphatis</name>
    <dbReference type="NCBI Taxonomy" id="327160"/>
    <lineage>
        <taxon>Bacteria</taxon>
        <taxon>Pseudomonadati</taxon>
        <taxon>Pseudomonadota</taxon>
        <taxon>Betaproteobacteria</taxon>
        <taxon>Candidatus Accumulibacter</taxon>
    </lineage>
</organism>
<keyword evidence="1" id="KW-1133">Transmembrane helix</keyword>
<comment type="caution">
    <text evidence="2">The sequence shown here is derived from an EMBL/GenBank/DDBJ whole genome shotgun (WGS) entry which is preliminary data.</text>
</comment>
<feature type="transmembrane region" description="Helical" evidence="1">
    <location>
        <begin position="59"/>
        <end position="76"/>
    </location>
</feature>
<dbReference type="Proteomes" id="UP000306324">
    <property type="component" value="Unassembled WGS sequence"/>
</dbReference>
<keyword evidence="1" id="KW-0472">Membrane</keyword>
<reference evidence="2 3" key="1">
    <citation type="submission" date="2019-04" db="EMBL/GenBank/DDBJ databases">
        <title>A novel phosphate-accumulating bacterium identified in bioreactor for phosphate removal from wastewater.</title>
        <authorList>
            <person name="Kotlyarov R.Y."/>
            <person name="Beletsky A.V."/>
            <person name="Kallistova A.Y."/>
            <person name="Dorofeev A.G."/>
            <person name="Nikolaev Y.Y."/>
            <person name="Pimenov N.V."/>
            <person name="Ravin N.V."/>
            <person name="Mardanov A.V."/>
        </authorList>
    </citation>
    <scope>NUCLEOTIDE SEQUENCE [LARGE SCALE GENOMIC DNA]</scope>
    <source>
        <strain evidence="2 3">Bin19</strain>
    </source>
</reference>
<feature type="transmembrane region" description="Helical" evidence="1">
    <location>
        <begin position="33"/>
        <end position="52"/>
    </location>
</feature>
<dbReference type="GO" id="GO:0016020">
    <property type="term" value="C:membrane"/>
    <property type="evidence" value="ECO:0007669"/>
    <property type="project" value="InterPro"/>
</dbReference>
<dbReference type="GO" id="GO:0016780">
    <property type="term" value="F:phosphotransferase activity, for other substituted phosphate groups"/>
    <property type="evidence" value="ECO:0007669"/>
    <property type="project" value="InterPro"/>
</dbReference>
<dbReference type="EMBL" id="SWAD01000062">
    <property type="protein sequence ID" value="TMQ76130.1"/>
    <property type="molecule type" value="Genomic_DNA"/>
</dbReference>